<keyword evidence="3" id="KW-1185">Reference proteome</keyword>
<dbReference type="RefSeq" id="WP_262563554.1">
    <property type="nucleotide sequence ID" value="NZ_JAOQJE010000001.1"/>
</dbReference>
<keyword evidence="1" id="KW-0732">Signal</keyword>
<protein>
    <submittedName>
        <fullName evidence="2">Uncharacterized protein</fullName>
    </submittedName>
</protein>
<name>A0ABT2TYX6_9FIRM</name>
<proteinExistence type="predicted"/>
<reference evidence="2 3" key="1">
    <citation type="journal article" date="2021" name="ISME Commun">
        <title>Automated analysis of genomic sequences facilitates high-throughput and comprehensive description of bacteria.</title>
        <authorList>
            <person name="Hitch T.C.A."/>
        </authorList>
    </citation>
    <scope>NUCLEOTIDE SEQUENCE [LARGE SCALE GENOMIC DNA]</scope>
    <source>
        <strain evidence="2 3">Sanger_34</strain>
    </source>
</reference>
<gene>
    <name evidence="2" type="ORF">OCV66_00430</name>
</gene>
<accession>A0ABT2TYX6</accession>
<dbReference type="EMBL" id="JAOQJE010000001">
    <property type="protein sequence ID" value="MCU6787568.1"/>
    <property type="molecule type" value="Genomic_DNA"/>
</dbReference>
<evidence type="ECO:0000256" key="1">
    <source>
        <dbReference type="SAM" id="SignalP"/>
    </source>
</evidence>
<comment type="caution">
    <text evidence="2">The sequence shown here is derived from an EMBL/GenBank/DDBJ whole genome shotgun (WGS) entry which is preliminary data.</text>
</comment>
<feature type="signal peptide" evidence="1">
    <location>
        <begin position="1"/>
        <end position="24"/>
    </location>
</feature>
<organism evidence="2 3">
    <name type="scientific">Agathobaculum ammoniilyticum</name>
    <dbReference type="NCBI Taxonomy" id="2981778"/>
    <lineage>
        <taxon>Bacteria</taxon>
        <taxon>Bacillati</taxon>
        <taxon>Bacillota</taxon>
        <taxon>Clostridia</taxon>
        <taxon>Eubacteriales</taxon>
        <taxon>Butyricicoccaceae</taxon>
        <taxon>Agathobaculum</taxon>
    </lineage>
</organism>
<evidence type="ECO:0000313" key="2">
    <source>
        <dbReference type="EMBL" id="MCU6787568.1"/>
    </source>
</evidence>
<feature type="chain" id="PRO_5047097334" evidence="1">
    <location>
        <begin position="25"/>
        <end position="95"/>
    </location>
</feature>
<sequence>MKKIVSLLLATAVILTSNTLSVHAETKQENLPDSEVVEEFNVFNTDVIETTEEIPDIQTRSHITYKVTKLNRTSEIGAYTGQSVSGEPGVTISLF</sequence>
<evidence type="ECO:0000313" key="3">
    <source>
        <dbReference type="Proteomes" id="UP001652397"/>
    </source>
</evidence>
<dbReference type="Proteomes" id="UP001652397">
    <property type="component" value="Unassembled WGS sequence"/>
</dbReference>